<feature type="non-terminal residue" evidence="2">
    <location>
        <position position="1"/>
    </location>
</feature>
<proteinExistence type="predicted"/>
<dbReference type="Proteomes" id="UP000765507">
    <property type="component" value="Unassembled WGS sequence"/>
</dbReference>
<feature type="region of interest" description="Disordered" evidence="1">
    <location>
        <begin position="253"/>
        <end position="280"/>
    </location>
</feature>
<sequence length="280" mass="30780">METSNTEAGSLGTGGPDRDINLEEEMFKKRAVVAGEAFEIPKISGVDDDDNDKGSRTVQSETCFDMGDDLDENCIKELSSTLKIPDLEVLGENEKSHSMKSCLKVQSPEESATLQGARLTDLDAVKTEFNLNNEGTKLKELLSQMDFSGNWDQGTHSKLPIIPDLKEENELFSFHLPACNEPVSGKRVGEIHASDGVSNEEQSEQSAVTLNVVNQNKVSSESEVRVSGEGSSYSRSPYVREIKAKETNFREKMIVSGGPSENPKQNCDNDKRGMRTILVK</sequence>
<protein>
    <submittedName>
        <fullName evidence="2">Uncharacterized protein</fullName>
    </submittedName>
</protein>
<organism evidence="2 3">
    <name type="scientific">Chelydra serpentina</name>
    <name type="common">Snapping turtle</name>
    <name type="synonym">Testudo serpentina</name>
    <dbReference type="NCBI Taxonomy" id="8475"/>
    <lineage>
        <taxon>Eukaryota</taxon>
        <taxon>Metazoa</taxon>
        <taxon>Chordata</taxon>
        <taxon>Craniata</taxon>
        <taxon>Vertebrata</taxon>
        <taxon>Euteleostomi</taxon>
        <taxon>Archelosauria</taxon>
        <taxon>Testudinata</taxon>
        <taxon>Testudines</taxon>
        <taxon>Cryptodira</taxon>
        <taxon>Durocryptodira</taxon>
        <taxon>Americhelydia</taxon>
        <taxon>Chelydroidea</taxon>
        <taxon>Chelydridae</taxon>
        <taxon>Chelydra</taxon>
    </lineage>
</organism>
<gene>
    <name evidence="2" type="ORF">G0U57_001941</name>
</gene>
<evidence type="ECO:0000256" key="1">
    <source>
        <dbReference type="SAM" id="MobiDB-lite"/>
    </source>
</evidence>
<reference evidence="2 3" key="1">
    <citation type="journal article" date="2020" name="G3 (Bethesda)">
        <title>Draft Genome of the Common Snapping Turtle, Chelydra serpentina, a Model for Phenotypic Plasticity in Reptiles.</title>
        <authorList>
            <person name="Das D."/>
            <person name="Singh S.K."/>
            <person name="Bierstedt J."/>
            <person name="Erickson A."/>
            <person name="Galli G.L.J."/>
            <person name="Crossley D.A. 2nd"/>
            <person name="Rhen T."/>
        </authorList>
    </citation>
    <scope>NUCLEOTIDE SEQUENCE [LARGE SCALE GENOMIC DNA]</scope>
    <source>
        <strain evidence="2">KW</strain>
    </source>
</reference>
<evidence type="ECO:0000313" key="2">
    <source>
        <dbReference type="EMBL" id="KAG6931217.1"/>
    </source>
</evidence>
<dbReference type="AlphaFoldDB" id="A0A8T1SR83"/>
<name>A0A8T1SR83_CHESE</name>
<evidence type="ECO:0000313" key="3">
    <source>
        <dbReference type="Proteomes" id="UP000765507"/>
    </source>
</evidence>
<accession>A0A8T1SR83</accession>
<keyword evidence="3" id="KW-1185">Reference proteome</keyword>
<feature type="region of interest" description="Disordered" evidence="1">
    <location>
        <begin position="1"/>
        <end position="20"/>
    </location>
</feature>
<dbReference type="EMBL" id="JAHGAV010000124">
    <property type="protein sequence ID" value="KAG6931217.1"/>
    <property type="molecule type" value="Genomic_DNA"/>
</dbReference>
<comment type="caution">
    <text evidence="2">The sequence shown here is derived from an EMBL/GenBank/DDBJ whole genome shotgun (WGS) entry which is preliminary data.</text>
</comment>
<dbReference type="OrthoDB" id="10320133at2759"/>